<evidence type="ECO:0000313" key="3">
    <source>
        <dbReference type="Proteomes" id="UP000324159"/>
    </source>
</evidence>
<accession>A0A5D3WIX0</accession>
<dbReference type="AlphaFoldDB" id="A0A5D3WIX0"/>
<evidence type="ECO:0000313" key="2">
    <source>
        <dbReference type="EMBL" id="TYO98215.1"/>
    </source>
</evidence>
<reference evidence="2 3" key="1">
    <citation type="submission" date="2019-07" db="EMBL/GenBank/DDBJ databases">
        <title>Genomic Encyclopedia of Type Strains, Phase IV (KMG-IV): sequencing the most valuable type-strain genomes for metagenomic binning, comparative biology and taxonomic classification.</title>
        <authorList>
            <person name="Goeker M."/>
        </authorList>
    </citation>
    <scope>NUCLEOTIDE SEQUENCE [LARGE SCALE GENOMIC DNA]</scope>
    <source>
        <strain evidence="2 3">SS015</strain>
    </source>
</reference>
<sequence length="33" mass="3566">MLAKGQTIQRVQAHPDDGKAARKETSGPLGRFT</sequence>
<feature type="compositionally biased region" description="Polar residues" evidence="1">
    <location>
        <begin position="1"/>
        <end position="10"/>
    </location>
</feature>
<evidence type="ECO:0000256" key="1">
    <source>
        <dbReference type="SAM" id="MobiDB-lite"/>
    </source>
</evidence>
<protein>
    <submittedName>
        <fullName evidence="2">Uncharacterized protein</fullName>
    </submittedName>
</protein>
<comment type="caution">
    <text evidence="2">The sequence shown here is derived from an EMBL/GenBank/DDBJ whole genome shotgun (WGS) entry which is preliminary data.</text>
</comment>
<keyword evidence="3" id="KW-1185">Reference proteome</keyword>
<proteinExistence type="predicted"/>
<organism evidence="2 3">
    <name type="scientific">Geothermobacter ehrlichii</name>
    <dbReference type="NCBI Taxonomy" id="213224"/>
    <lineage>
        <taxon>Bacteria</taxon>
        <taxon>Pseudomonadati</taxon>
        <taxon>Thermodesulfobacteriota</taxon>
        <taxon>Desulfuromonadia</taxon>
        <taxon>Desulfuromonadales</taxon>
        <taxon>Geothermobacteraceae</taxon>
        <taxon>Geothermobacter</taxon>
    </lineage>
</organism>
<name>A0A5D3WIX0_9BACT</name>
<dbReference type="Proteomes" id="UP000324159">
    <property type="component" value="Unassembled WGS sequence"/>
</dbReference>
<gene>
    <name evidence="2" type="ORF">EDC39_10710</name>
</gene>
<dbReference type="EMBL" id="VNIB01000007">
    <property type="protein sequence ID" value="TYO98215.1"/>
    <property type="molecule type" value="Genomic_DNA"/>
</dbReference>
<feature type="region of interest" description="Disordered" evidence="1">
    <location>
        <begin position="1"/>
        <end position="33"/>
    </location>
</feature>
<feature type="compositionally biased region" description="Basic and acidic residues" evidence="1">
    <location>
        <begin position="13"/>
        <end position="25"/>
    </location>
</feature>